<name>A0ABT7UMW2_9FIRM</name>
<evidence type="ECO:0000313" key="2">
    <source>
        <dbReference type="Proteomes" id="UP001529380"/>
    </source>
</evidence>
<dbReference type="RefSeq" id="WP_289599106.1">
    <property type="nucleotide sequence ID" value="NZ_JAUDCL010000003.1"/>
</dbReference>
<dbReference type="Gene3D" id="1.10.10.10">
    <property type="entry name" value="Winged helix-like DNA-binding domain superfamily/Winged helix DNA-binding domain"/>
    <property type="match status" value="1"/>
</dbReference>
<evidence type="ECO:0000313" key="1">
    <source>
        <dbReference type="EMBL" id="MDM8200222.1"/>
    </source>
</evidence>
<comment type="caution">
    <text evidence="1">The sequence shown here is derived from an EMBL/GenBank/DDBJ whole genome shotgun (WGS) entry which is preliminary data.</text>
</comment>
<gene>
    <name evidence="1" type="ORF">QUW08_02770</name>
</gene>
<keyword evidence="2" id="KW-1185">Reference proteome</keyword>
<reference evidence="1 2" key="2">
    <citation type="submission" date="2023-06" db="EMBL/GenBank/DDBJ databases">
        <title>Identification and characterization of horizontal gene transfer across gut microbiota members of farm animals based on homology search.</title>
        <authorList>
            <person name="Schwarzerova J."/>
            <person name="Nykrynova M."/>
            <person name="Jureckova K."/>
            <person name="Cejkova D."/>
            <person name="Rychlik I."/>
        </authorList>
    </citation>
    <scope>NUCLEOTIDE SEQUENCE [LARGE SCALE GENOMIC DNA]</scope>
    <source>
        <strain evidence="1 2">ET340</strain>
    </source>
</reference>
<accession>A0ABT7UMW2</accession>
<dbReference type="Proteomes" id="UP001529380">
    <property type="component" value="Unassembled WGS sequence"/>
</dbReference>
<dbReference type="InterPro" id="IPR036388">
    <property type="entry name" value="WH-like_DNA-bd_sf"/>
</dbReference>
<dbReference type="InterPro" id="IPR013324">
    <property type="entry name" value="RNA_pol_sigma_r3/r4-like"/>
</dbReference>
<protein>
    <submittedName>
        <fullName evidence="1">Sigma-70 family RNA polymerase sigma factor</fullName>
    </submittedName>
</protein>
<reference evidence="2" key="1">
    <citation type="submission" date="2023-06" db="EMBL/GenBank/DDBJ databases">
        <title>Identification and characterization of horizontal gene transfer across gut microbiota members of farm animals based on homology search.</title>
        <authorList>
            <person name="Zeman M."/>
            <person name="Kubasova T."/>
            <person name="Jahodarova E."/>
            <person name="Nykrynova M."/>
            <person name="Rychlik I."/>
        </authorList>
    </citation>
    <scope>NUCLEOTIDE SEQUENCE [LARGE SCALE GENOMIC DNA]</scope>
    <source>
        <strain evidence="2">ET340</strain>
    </source>
</reference>
<sequence>MNEYTPDYVERGQLDHYCKLVLYHEAIDYLREMQRYRNRQTSLEDISPAQWDKLSTLDEYPSDSFVFSAFGYGLHIRDELVAGAFASLPEPEQQILILHCVAAMADGEIGGLVGMSKSAVQRHRTKTLKELRQRLEDDGGRKQT</sequence>
<dbReference type="EMBL" id="JAUDCL010000003">
    <property type="protein sequence ID" value="MDM8200222.1"/>
    <property type="molecule type" value="Genomic_DNA"/>
</dbReference>
<proteinExistence type="predicted"/>
<dbReference type="SUPFAM" id="SSF88659">
    <property type="entry name" value="Sigma3 and sigma4 domains of RNA polymerase sigma factors"/>
    <property type="match status" value="1"/>
</dbReference>
<organism evidence="1 2">
    <name type="scientific">Allofournierella massiliensis</name>
    <dbReference type="NCBI Taxonomy" id="1650663"/>
    <lineage>
        <taxon>Bacteria</taxon>
        <taxon>Bacillati</taxon>
        <taxon>Bacillota</taxon>
        <taxon>Clostridia</taxon>
        <taxon>Eubacteriales</taxon>
        <taxon>Oscillospiraceae</taxon>
        <taxon>Allofournierella</taxon>
    </lineage>
</organism>
<reference evidence="1 2" key="3">
    <citation type="submission" date="2023-06" db="EMBL/GenBank/DDBJ databases">
        <authorList>
            <person name="Zeman M."/>
            <person name="Kubasova T."/>
            <person name="Jahodarova E."/>
            <person name="Nykrynova M."/>
            <person name="Rychlik I."/>
        </authorList>
    </citation>
    <scope>NUCLEOTIDE SEQUENCE [LARGE SCALE GENOMIC DNA]</scope>
    <source>
        <strain evidence="1 2">ET340</strain>
    </source>
</reference>